<reference evidence="1 2" key="1">
    <citation type="submission" date="2021-06" db="EMBL/GenBank/DDBJ databases">
        <authorList>
            <person name="Kallberg Y."/>
            <person name="Tangrot J."/>
            <person name="Rosling A."/>
        </authorList>
    </citation>
    <scope>NUCLEOTIDE SEQUENCE [LARGE SCALE GENOMIC DNA]</scope>
    <source>
        <strain evidence="1 2">120-4 pot B 10/14</strain>
    </source>
</reference>
<protein>
    <submittedName>
        <fullName evidence="1">40253_t:CDS:1</fullName>
    </submittedName>
</protein>
<sequence>MHKSTRISVYLLTYKENPLPLELLLRKAITKTEKALEASVDHTTNTFSD</sequence>
<evidence type="ECO:0000313" key="2">
    <source>
        <dbReference type="Proteomes" id="UP000789901"/>
    </source>
</evidence>
<comment type="caution">
    <text evidence="1">The sequence shown here is derived from an EMBL/GenBank/DDBJ whole genome shotgun (WGS) entry which is preliminary data.</text>
</comment>
<name>A0ABN7UVA3_GIGMA</name>
<organism evidence="1 2">
    <name type="scientific">Gigaspora margarita</name>
    <dbReference type="NCBI Taxonomy" id="4874"/>
    <lineage>
        <taxon>Eukaryota</taxon>
        <taxon>Fungi</taxon>
        <taxon>Fungi incertae sedis</taxon>
        <taxon>Mucoromycota</taxon>
        <taxon>Glomeromycotina</taxon>
        <taxon>Glomeromycetes</taxon>
        <taxon>Diversisporales</taxon>
        <taxon>Gigasporaceae</taxon>
        <taxon>Gigaspora</taxon>
    </lineage>
</organism>
<proteinExistence type="predicted"/>
<dbReference type="EMBL" id="CAJVQB010006413">
    <property type="protein sequence ID" value="CAG8683600.1"/>
    <property type="molecule type" value="Genomic_DNA"/>
</dbReference>
<evidence type="ECO:0000313" key="1">
    <source>
        <dbReference type="EMBL" id="CAG8683600.1"/>
    </source>
</evidence>
<keyword evidence="2" id="KW-1185">Reference proteome</keyword>
<dbReference type="Proteomes" id="UP000789901">
    <property type="component" value="Unassembled WGS sequence"/>
</dbReference>
<gene>
    <name evidence="1" type="ORF">GMARGA_LOCUS11115</name>
</gene>
<accession>A0ABN7UVA3</accession>